<name>A0A5R9IPY3_9GAMM</name>
<protein>
    <recommendedName>
        <fullName evidence="4">DUF4468 domain-containing protein</fullName>
    </recommendedName>
</protein>
<evidence type="ECO:0008006" key="4">
    <source>
        <dbReference type="Google" id="ProtNLM"/>
    </source>
</evidence>
<dbReference type="AlphaFoldDB" id="A0A5R9IPY3"/>
<reference evidence="2 3" key="1">
    <citation type="submission" date="2019-05" db="EMBL/GenBank/DDBJ databases">
        <title>Genome sequences of Thalassotalea litorea 1K03283.</title>
        <authorList>
            <person name="Zhang D."/>
        </authorList>
    </citation>
    <scope>NUCLEOTIDE SEQUENCE [LARGE SCALE GENOMIC DNA]</scope>
    <source>
        <strain evidence="2 3">MCCC 1K03283</strain>
    </source>
</reference>
<dbReference type="PROSITE" id="PS51257">
    <property type="entry name" value="PROKAR_LIPOPROTEIN"/>
    <property type="match status" value="1"/>
</dbReference>
<dbReference type="RefSeq" id="WP_138318624.1">
    <property type="nucleotide sequence ID" value="NZ_VCBC01000003.1"/>
</dbReference>
<sequence length="159" mass="17708">MKKVIIIALSVILSACASIKITPPDQVNVDTQRVFNSSYEQTWIRVVDWFAEHHVTIEKIEKSSGLITAKYLITDTNNFLDCGDIRASGTLGDARINKLGSLNVTVRATHDEKTKVNVNFFGEFKLYANDGWDGRLITAEGICVSSGKLEQNILDFIEN</sequence>
<evidence type="ECO:0000256" key="1">
    <source>
        <dbReference type="SAM" id="SignalP"/>
    </source>
</evidence>
<feature type="chain" id="PRO_5024383296" description="DUF4468 domain-containing protein" evidence="1">
    <location>
        <begin position="18"/>
        <end position="159"/>
    </location>
</feature>
<keyword evidence="3" id="KW-1185">Reference proteome</keyword>
<proteinExistence type="predicted"/>
<dbReference type="Proteomes" id="UP000307790">
    <property type="component" value="Unassembled WGS sequence"/>
</dbReference>
<gene>
    <name evidence="2" type="ORF">FE810_03405</name>
</gene>
<comment type="caution">
    <text evidence="2">The sequence shown here is derived from an EMBL/GenBank/DDBJ whole genome shotgun (WGS) entry which is preliminary data.</text>
</comment>
<evidence type="ECO:0000313" key="2">
    <source>
        <dbReference type="EMBL" id="TLU67342.1"/>
    </source>
</evidence>
<dbReference type="EMBL" id="VCBC01000003">
    <property type="protein sequence ID" value="TLU67342.1"/>
    <property type="molecule type" value="Genomic_DNA"/>
</dbReference>
<evidence type="ECO:0000313" key="3">
    <source>
        <dbReference type="Proteomes" id="UP000307790"/>
    </source>
</evidence>
<feature type="signal peptide" evidence="1">
    <location>
        <begin position="1"/>
        <end position="17"/>
    </location>
</feature>
<organism evidence="2 3">
    <name type="scientific">Thalassotalea litorea</name>
    <dbReference type="NCBI Taxonomy" id="2020715"/>
    <lineage>
        <taxon>Bacteria</taxon>
        <taxon>Pseudomonadati</taxon>
        <taxon>Pseudomonadota</taxon>
        <taxon>Gammaproteobacteria</taxon>
        <taxon>Alteromonadales</taxon>
        <taxon>Colwelliaceae</taxon>
        <taxon>Thalassotalea</taxon>
    </lineage>
</organism>
<accession>A0A5R9IPY3</accession>
<keyword evidence="1" id="KW-0732">Signal</keyword>
<dbReference type="OrthoDB" id="8903948at2"/>